<organism evidence="12 15">
    <name type="scientific">Vibrio splendidus</name>
    <dbReference type="NCBI Taxonomy" id="29497"/>
    <lineage>
        <taxon>Bacteria</taxon>
        <taxon>Pseudomonadati</taxon>
        <taxon>Pseudomonadota</taxon>
        <taxon>Gammaproteobacteria</taxon>
        <taxon>Vibrionales</taxon>
        <taxon>Vibrionaceae</taxon>
        <taxon>Vibrio</taxon>
    </lineage>
</organism>
<dbReference type="InterPro" id="IPR027417">
    <property type="entry name" value="P-loop_NTPase"/>
</dbReference>
<dbReference type="NCBIfam" id="TIGR02639">
    <property type="entry name" value="ClpA"/>
    <property type="match status" value="1"/>
</dbReference>
<keyword evidence="12" id="KW-0378">Hydrolase</keyword>
<dbReference type="FunFam" id="3.40.50.300:FF:000025">
    <property type="entry name" value="ATP-dependent Clp protease subunit"/>
    <property type="match status" value="1"/>
</dbReference>
<evidence type="ECO:0000256" key="4">
    <source>
        <dbReference type="ARBA" id="ARBA00022840"/>
    </source>
</evidence>
<dbReference type="EMBL" id="VTXL01000003">
    <property type="protein sequence ID" value="NOJ12028.1"/>
    <property type="molecule type" value="Genomic_DNA"/>
</dbReference>
<dbReference type="GO" id="GO:0004252">
    <property type="term" value="F:serine-type endopeptidase activity"/>
    <property type="evidence" value="ECO:0007669"/>
    <property type="project" value="UniProtKB-EC"/>
</dbReference>
<reference evidence="13 14" key="1">
    <citation type="submission" date="2017-11" db="EMBL/GenBank/DDBJ databases">
        <title>Population delineation of vibrios coincides with oyster pathogenicity.</title>
        <authorList>
            <person name="Bruto M."/>
            <person name="Labreuche Y."/>
            <person name="James A."/>
            <person name="Piel D."/>
            <person name="Chenivesse S."/>
            <person name="Petton B."/>
            <person name="Polz M.F."/>
            <person name="Le Roux F."/>
        </authorList>
    </citation>
    <scope>NUCLEOTIDE SEQUENCE [LARGE SCALE GENOMIC DNA]</scope>
    <source>
        <strain evidence="13 14">FF_144</strain>
    </source>
</reference>
<dbReference type="Pfam" id="PF10431">
    <property type="entry name" value="ClpB_D2-small"/>
    <property type="match status" value="1"/>
</dbReference>
<reference evidence="12 15" key="2">
    <citation type="submission" date="2019-09" db="EMBL/GenBank/DDBJ databases">
        <title>Draft genome sequencing and comparative genomics of hatchery-associated Vibrios.</title>
        <authorList>
            <person name="Kehlet-Delgado H."/>
            <person name="Mueller R.S."/>
        </authorList>
    </citation>
    <scope>NUCLEOTIDE SEQUENCE [LARGE SCALE GENOMIC DNA]</scope>
    <source>
        <strain evidence="12 15">99-70-13A3</strain>
    </source>
</reference>
<sequence>MLNKELETSLNGAFARARDKRHEFMTVEHLLLALLENDAAKEALQACQADLDALRNELDIFIDQTTPLIPESDETRETQPTLSFQRVLQRAVFHVQSSGRSEVTGANVLVAIFSEQESHAAYLLKKNDISRLDIVNFISHGITKASNEGDSSSPSDSFGGAENAEEANSEDRLENFATNLNEVAKQGNIDPLIGRDKELERTVQVLCRRRKNNPLLVGEAGVGKTAIAEGLAWRIVEGQVPEIIQSSVIYSLDIGSLLAGTKYRGDFEKRFKSILKQLEKEEDAILFIDEIHTIIGAGAASGGQVDAANLIKPLLSSGKLRCIGSTTYQEYSSIFEKERALARRFQKIDIIEPSLDDTTKILIGLKPKYEAHHEVRYTNKALRAAVELSAKYINERHLPDKAIDVIDEAGARSRLAPASRRKKTVSVADIESMVAKMARIPEKSVSSSDKDTLQKLDDRMKMLVFGQDPAIDVLSEAIKLTRAGLGADNKPVGSFLFAGPTGVGKTEVTVQLSKLMGIELLRFDMSEYGERHSVSRLIGAPPGYVGYDQGGLLTDAVIKNPHSVVLLDEIEKAHPDIFNLLLQVMDNGTLTDNNGRKADFRNVILVMTTNAGVAETEKKSIGLIQQDHAPDAMGEIKKVFTPEFRNRLDNVIWFNSLDPSVINQVVDKFIVELQVQLDARGVSLEVSEDARHWLAERGYDKTMGARPMGRVIQEKLKKPLANELLFGSLVDGGTVKVSLIKDDLDFIYVGAKEEVMH</sequence>
<comment type="similarity">
    <text evidence="1 7">Belongs to the ClpA/ClpB family.</text>
</comment>
<dbReference type="Pfam" id="PF17871">
    <property type="entry name" value="AAA_lid_9"/>
    <property type="match status" value="1"/>
</dbReference>
<dbReference type="PRINTS" id="PR00300">
    <property type="entry name" value="CLPPROTEASEA"/>
</dbReference>
<feature type="coiled-coil region" evidence="8">
    <location>
        <begin position="37"/>
        <end position="64"/>
    </location>
</feature>
<dbReference type="GO" id="GO:0005737">
    <property type="term" value="C:cytoplasm"/>
    <property type="evidence" value="ECO:0007669"/>
    <property type="project" value="TreeGrafter"/>
</dbReference>
<evidence type="ECO:0000313" key="12">
    <source>
        <dbReference type="EMBL" id="NOJ12028.1"/>
    </source>
</evidence>
<evidence type="ECO:0000313" key="11">
    <source>
        <dbReference type="EMBL" id="MDP2489342.1"/>
    </source>
</evidence>
<dbReference type="InterPro" id="IPR018368">
    <property type="entry name" value="ClpA/B_CS1"/>
</dbReference>
<dbReference type="Proteomes" id="UP001177883">
    <property type="component" value="Unassembled WGS sequence"/>
</dbReference>
<evidence type="ECO:0000256" key="9">
    <source>
        <dbReference type="SAM" id="MobiDB-lite"/>
    </source>
</evidence>
<dbReference type="InterPro" id="IPR028299">
    <property type="entry name" value="ClpA/B_CS2"/>
</dbReference>
<dbReference type="CDD" id="cd00009">
    <property type="entry name" value="AAA"/>
    <property type="match status" value="1"/>
</dbReference>
<dbReference type="InterPro" id="IPR004176">
    <property type="entry name" value="Clp_R_N"/>
</dbReference>
<dbReference type="Proteomes" id="UP000244197">
    <property type="component" value="Unassembled WGS sequence"/>
</dbReference>
<dbReference type="RefSeq" id="WP_017089556.1">
    <property type="nucleotide sequence ID" value="NZ_CAWNTO010000022.1"/>
</dbReference>
<dbReference type="GO" id="GO:0005524">
    <property type="term" value="F:ATP binding"/>
    <property type="evidence" value="ECO:0007669"/>
    <property type="project" value="UniProtKB-KW"/>
</dbReference>
<dbReference type="InterPro" id="IPR050130">
    <property type="entry name" value="ClpA_ClpB"/>
</dbReference>
<dbReference type="GO" id="GO:0006508">
    <property type="term" value="P:proteolysis"/>
    <property type="evidence" value="ECO:0007669"/>
    <property type="project" value="UniProtKB-KW"/>
</dbReference>
<comment type="caution">
    <text evidence="12">The sequence shown here is derived from an EMBL/GenBank/DDBJ whole genome shotgun (WGS) entry which is preliminary data.</text>
</comment>
<proteinExistence type="inferred from homology"/>
<dbReference type="Gene3D" id="3.40.50.300">
    <property type="entry name" value="P-loop containing nucleotide triphosphate hydrolases"/>
    <property type="match status" value="2"/>
</dbReference>
<dbReference type="CDD" id="cd19499">
    <property type="entry name" value="RecA-like_ClpB_Hsp104-like"/>
    <property type="match status" value="1"/>
</dbReference>
<dbReference type="PROSITE" id="PS00871">
    <property type="entry name" value="CLPAB_2"/>
    <property type="match status" value="1"/>
</dbReference>
<evidence type="ECO:0000256" key="2">
    <source>
        <dbReference type="ARBA" id="ARBA00022737"/>
    </source>
</evidence>
<reference evidence="11" key="3">
    <citation type="submission" date="2023-07" db="EMBL/GenBank/DDBJ databases">
        <title>Genome content predicts the carbon catabolic preferences of heterotrophic bacteria.</title>
        <authorList>
            <person name="Gralka M."/>
        </authorList>
    </citation>
    <scope>NUCLEOTIDE SEQUENCE</scope>
    <source>
        <strain evidence="11">6E03</strain>
    </source>
</reference>
<dbReference type="InterPro" id="IPR003959">
    <property type="entry name" value="ATPase_AAA_core"/>
</dbReference>
<evidence type="ECO:0000256" key="1">
    <source>
        <dbReference type="ARBA" id="ARBA00008675"/>
    </source>
</evidence>
<dbReference type="PROSITE" id="PS00870">
    <property type="entry name" value="CLPAB_1"/>
    <property type="match status" value="1"/>
</dbReference>
<name>A0A2N7MAP5_VIBSP</name>
<feature type="compositionally biased region" description="Low complexity" evidence="9">
    <location>
        <begin position="150"/>
        <end position="162"/>
    </location>
</feature>
<evidence type="ECO:0000313" key="13">
    <source>
        <dbReference type="EMBL" id="PTP38769.1"/>
    </source>
</evidence>
<dbReference type="SMART" id="SM00382">
    <property type="entry name" value="AAA"/>
    <property type="match status" value="2"/>
</dbReference>
<dbReference type="SUPFAM" id="SSF52540">
    <property type="entry name" value="P-loop containing nucleoside triphosphate hydrolases"/>
    <property type="match status" value="2"/>
</dbReference>
<keyword evidence="12" id="KW-0645">Protease</keyword>
<evidence type="ECO:0000256" key="8">
    <source>
        <dbReference type="SAM" id="Coils"/>
    </source>
</evidence>
<dbReference type="GeneID" id="72398773"/>
<dbReference type="Gene3D" id="1.10.8.60">
    <property type="match status" value="2"/>
</dbReference>
<dbReference type="GO" id="GO:0043335">
    <property type="term" value="P:protein unfolding"/>
    <property type="evidence" value="ECO:0007669"/>
    <property type="project" value="InterPro"/>
</dbReference>
<dbReference type="PANTHER" id="PTHR11638">
    <property type="entry name" value="ATP-DEPENDENT CLP PROTEASE"/>
    <property type="match status" value="1"/>
</dbReference>
<dbReference type="EMBL" id="PIFK01000006">
    <property type="protein sequence ID" value="PTP38769.1"/>
    <property type="molecule type" value="Genomic_DNA"/>
</dbReference>
<dbReference type="NCBIfam" id="NF008263">
    <property type="entry name" value="PRK11034.1"/>
    <property type="match status" value="1"/>
</dbReference>
<dbReference type="SUPFAM" id="SSF81923">
    <property type="entry name" value="Double Clp-N motif"/>
    <property type="match status" value="1"/>
</dbReference>
<dbReference type="EC" id="3.4.21.92" evidence="12"/>
<dbReference type="PROSITE" id="PS51903">
    <property type="entry name" value="CLP_R"/>
    <property type="match status" value="1"/>
</dbReference>
<keyword evidence="2 6" id="KW-0677">Repeat</keyword>
<dbReference type="AlphaFoldDB" id="A0A2N7MAP5"/>
<dbReference type="Gene3D" id="1.10.1780.10">
    <property type="entry name" value="Clp, N-terminal domain"/>
    <property type="match status" value="1"/>
</dbReference>
<dbReference type="Pfam" id="PF07724">
    <property type="entry name" value="AAA_2"/>
    <property type="match status" value="1"/>
</dbReference>
<evidence type="ECO:0000259" key="10">
    <source>
        <dbReference type="PROSITE" id="PS51903"/>
    </source>
</evidence>
<keyword evidence="5 7" id="KW-0143">Chaperone</keyword>
<dbReference type="GO" id="GO:0016887">
    <property type="term" value="F:ATP hydrolysis activity"/>
    <property type="evidence" value="ECO:0007669"/>
    <property type="project" value="InterPro"/>
</dbReference>
<dbReference type="InterPro" id="IPR001270">
    <property type="entry name" value="ClpA/B"/>
</dbReference>
<dbReference type="InterPro" id="IPR003593">
    <property type="entry name" value="AAA+_ATPase"/>
</dbReference>
<evidence type="ECO:0000256" key="5">
    <source>
        <dbReference type="ARBA" id="ARBA00023186"/>
    </source>
</evidence>
<dbReference type="PANTHER" id="PTHR11638:SF111">
    <property type="entry name" value="ATP-DEPENDENT CLP PROTEASE ATP-BINDING SUBUNIT CLPA"/>
    <property type="match status" value="1"/>
</dbReference>
<dbReference type="GO" id="GO:0034605">
    <property type="term" value="P:cellular response to heat"/>
    <property type="evidence" value="ECO:0007669"/>
    <property type="project" value="TreeGrafter"/>
</dbReference>
<dbReference type="InterPro" id="IPR041546">
    <property type="entry name" value="ClpA/ClpB_AAA_lid"/>
</dbReference>
<dbReference type="InterPro" id="IPR036628">
    <property type="entry name" value="Clp_N_dom_sf"/>
</dbReference>
<evidence type="ECO:0000256" key="7">
    <source>
        <dbReference type="RuleBase" id="RU004432"/>
    </source>
</evidence>
<evidence type="ECO:0000256" key="6">
    <source>
        <dbReference type="PROSITE-ProRule" id="PRU01251"/>
    </source>
</evidence>
<dbReference type="SMART" id="SM01086">
    <property type="entry name" value="ClpB_D2-small"/>
    <property type="match status" value="1"/>
</dbReference>
<dbReference type="Pfam" id="PF00004">
    <property type="entry name" value="AAA"/>
    <property type="match status" value="1"/>
</dbReference>
<dbReference type="InterPro" id="IPR013461">
    <property type="entry name" value="ClpA"/>
</dbReference>
<gene>
    <name evidence="12" type="primary">clpA</name>
    <name evidence="13" type="ORF">CWO07_04070</name>
    <name evidence="12" type="ORF">F0234_04550</name>
    <name evidence="11" type="ORF">Q8W38_08350</name>
</gene>
<evidence type="ECO:0000313" key="15">
    <source>
        <dbReference type="Proteomes" id="UP000519158"/>
    </source>
</evidence>
<protein>
    <submittedName>
        <fullName evidence="12">ATP-dependent Clp protease ATP-binding subunit ClpA</fullName>
        <ecNumber evidence="12">3.4.21.92</ecNumber>
    </submittedName>
</protein>
<dbReference type="Proteomes" id="UP000519158">
    <property type="component" value="Unassembled WGS sequence"/>
</dbReference>
<keyword evidence="3 7" id="KW-0547">Nucleotide-binding</keyword>
<dbReference type="EMBL" id="JAUYVK010000006">
    <property type="protein sequence ID" value="MDP2489342.1"/>
    <property type="molecule type" value="Genomic_DNA"/>
</dbReference>
<dbReference type="Pfam" id="PF02861">
    <property type="entry name" value="Clp_N"/>
    <property type="match status" value="1"/>
</dbReference>
<dbReference type="FunFam" id="1.10.1780.10:FF:000002">
    <property type="entry name" value="ATP-dependent Clp protease ATP-binding subunit ClpA"/>
    <property type="match status" value="1"/>
</dbReference>
<feature type="domain" description="Clp R" evidence="10">
    <location>
        <begin position="1"/>
        <end position="145"/>
    </location>
</feature>
<keyword evidence="8" id="KW-0175">Coiled coil</keyword>
<evidence type="ECO:0000256" key="3">
    <source>
        <dbReference type="ARBA" id="ARBA00022741"/>
    </source>
</evidence>
<dbReference type="InterPro" id="IPR019489">
    <property type="entry name" value="Clp_ATPase_C"/>
</dbReference>
<evidence type="ECO:0000313" key="14">
    <source>
        <dbReference type="Proteomes" id="UP000244197"/>
    </source>
</evidence>
<accession>A0A2N7MAP5</accession>
<keyword evidence="4 7" id="KW-0067">ATP-binding</keyword>
<feature type="region of interest" description="Disordered" evidence="9">
    <location>
        <begin position="145"/>
        <end position="170"/>
    </location>
</feature>
<dbReference type="FunFam" id="1.10.8.60:FF:000011">
    <property type="entry name" value="ATP-dependent Clp protease ATP-binding subunit"/>
    <property type="match status" value="1"/>
</dbReference>